<dbReference type="GO" id="GO:0005576">
    <property type="term" value="C:extracellular region"/>
    <property type="evidence" value="ECO:0007669"/>
    <property type="project" value="UniProtKB-SubCell"/>
</dbReference>
<reference evidence="9" key="3">
    <citation type="submission" date="2025-09" db="UniProtKB">
        <authorList>
            <consortium name="Ensembl"/>
        </authorList>
    </citation>
    <scope>IDENTIFICATION</scope>
</reference>
<evidence type="ECO:0000256" key="5">
    <source>
        <dbReference type="ARBA" id="ARBA00022734"/>
    </source>
</evidence>
<evidence type="ECO:0000256" key="7">
    <source>
        <dbReference type="PROSITE-ProRule" id="PRU01375"/>
    </source>
</evidence>
<evidence type="ECO:0000256" key="6">
    <source>
        <dbReference type="ARBA" id="ARBA00023157"/>
    </source>
</evidence>
<reference evidence="9" key="2">
    <citation type="submission" date="2025-08" db="UniProtKB">
        <authorList>
            <consortium name="Ensembl"/>
        </authorList>
    </citation>
    <scope>IDENTIFICATION</scope>
</reference>
<sequence length="119" mass="13304">KPLNNAGSGVNVVVVHGKCQHHLYDESLIDFLWSIEQGSAVLMASYDDPATNDEARDLIGELGSSAVHSLSFRDNWVFAGGKSARTNYEKHLKYNKLNNKHDGWPEMIELEGCIPKYQD</sequence>
<protein>
    <recommendedName>
        <fullName evidence="8">ILEI/PANDER domain-containing protein</fullName>
    </recommendedName>
</protein>
<keyword evidence="4" id="KW-0732">Signal</keyword>
<keyword evidence="3" id="KW-0964">Secreted</keyword>
<comment type="similarity">
    <text evidence="2">Belongs to the FAM3 family.</text>
</comment>
<proteinExistence type="inferred from homology"/>
<reference evidence="9" key="1">
    <citation type="submission" date="2019-06" db="EMBL/GenBank/DDBJ databases">
        <authorList>
            <consortium name="Wellcome Sanger Institute Data Sharing"/>
        </authorList>
    </citation>
    <scope>NUCLEOTIDE SEQUENCE [LARGE SCALE GENOMIC DNA]</scope>
</reference>
<evidence type="ECO:0000256" key="3">
    <source>
        <dbReference type="ARBA" id="ARBA00022525"/>
    </source>
</evidence>
<dbReference type="GeneTree" id="ENSGT00950000183004"/>
<keyword evidence="10" id="KW-1185">Reference proteome</keyword>
<organism evidence="9 10">
    <name type="scientific">Myripristis murdjan</name>
    <name type="common">pinecone soldierfish</name>
    <dbReference type="NCBI Taxonomy" id="586833"/>
    <lineage>
        <taxon>Eukaryota</taxon>
        <taxon>Metazoa</taxon>
        <taxon>Chordata</taxon>
        <taxon>Craniata</taxon>
        <taxon>Vertebrata</taxon>
        <taxon>Euteleostomi</taxon>
        <taxon>Actinopterygii</taxon>
        <taxon>Neopterygii</taxon>
        <taxon>Teleostei</taxon>
        <taxon>Neoteleostei</taxon>
        <taxon>Acanthomorphata</taxon>
        <taxon>Holocentriformes</taxon>
        <taxon>Holocentridae</taxon>
        <taxon>Myripristis</taxon>
    </lineage>
</organism>
<dbReference type="Ensembl" id="ENSMMDT00005038707.1">
    <property type="protein sequence ID" value="ENSMMDP00005037908.1"/>
    <property type="gene ID" value="ENSMMDG00005017665.1"/>
</dbReference>
<evidence type="ECO:0000259" key="8">
    <source>
        <dbReference type="Pfam" id="PF15711"/>
    </source>
</evidence>
<comment type="subcellular location">
    <subcellularLocation>
        <location evidence="1">Secreted</location>
    </subcellularLocation>
</comment>
<dbReference type="InParanoid" id="A0A667ZGX6"/>
<dbReference type="InterPro" id="IPR039220">
    <property type="entry name" value="FAM3"/>
</dbReference>
<dbReference type="AlphaFoldDB" id="A0A667ZGX6"/>
<dbReference type="Proteomes" id="UP000472263">
    <property type="component" value="Chromosome 6"/>
</dbReference>
<feature type="domain" description="ILEI/PANDER" evidence="8">
    <location>
        <begin position="9"/>
        <end position="82"/>
    </location>
</feature>
<keyword evidence="5 7" id="KW-0430">Lectin</keyword>
<evidence type="ECO:0000256" key="1">
    <source>
        <dbReference type="ARBA" id="ARBA00004613"/>
    </source>
</evidence>
<evidence type="ECO:0000313" key="10">
    <source>
        <dbReference type="Proteomes" id="UP000472263"/>
    </source>
</evidence>
<keyword evidence="6" id="KW-1015">Disulfide bond</keyword>
<evidence type="ECO:0000256" key="4">
    <source>
        <dbReference type="ARBA" id="ARBA00022729"/>
    </source>
</evidence>
<name>A0A667ZGX6_9TELE</name>
<dbReference type="PANTHER" id="PTHR14592">
    <property type="entry name" value="UNCHARACTERIZED FAM3"/>
    <property type="match status" value="1"/>
</dbReference>
<evidence type="ECO:0000256" key="2">
    <source>
        <dbReference type="ARBA" id="ARBA00010905"/>
    </source>
</evidence>
<dbReference type="InterPro" id="IPR039477">
    <property type="entry name" value="ILEI/PANDER_dom"/>
</dbReference>
<evidence type="ECO:0000313" key="9">
    <source>
        <dbReference type="Ensembl" id="ENSMMDP00005037908.1"/>
    </source>
</evidence>
<accession>A0A667ZGX6</accession>
<dbReference type="GO" id="GO:0030246">
    <property type="term" value="F:carbohydrate binding"/>
    <property type="evidence" value="ECO:0007669"/>
    <property type="project" value="UniProtKB-UniRule"/>
</dbReference>
<dbReference type="Pfam" id="PF15711">
    <property type="entry name" value="ILEI"/>
    <property type="match status" value="1"/>
</dbReference>
<dbReference type="PROSITE" id="PS52031">
    <property type="entry name" value="GG_LECTIN"/>
    <property type="match status" value="1"/>
</dbReference>